<dbReference type="AlphaFoldDB" id="A0A918NN89"/>
<dbReference type="Proteomes" id="UP000645555">
    <property type="component" value="Unassembled WGS sequence"/>
</dbReference>
<evidence type="ECO:0000313" key="1">
    <source>
        <dbReference type="EMBL" id="GGX82668.1"/>
    </source>
</evidence>
<sequence>MVDGLSSHAQSEIVRLERTRNYLRPGDISTAVDLWKDYVRRPERELWHDHEWGNAHWYCCGSPLEARALLDTVLGAMSLRSARELRRIVGRSDAVWDGPSSI</sequence>
<gene>
    <name evidence="1" type="ORF">GCM10010515_57780</name>
</gene>
<protein>
    <submittedName>
        <fullName evidence="1">Uncharacterized protein</fullName>
    </submittedName>
</protein>
<name>A0A918NN89_9ACTN</name>
<dbReference type="RefSeq" id="WP_229916651.1">
    <property type="nucleotide sequence ID" value="NZ_BMWD01000024.1"/>
</dbReference>
<comment type="caution">
    <text evidence="1">The sequence shown here is derived from an EMBL/GenBank/DDBJ whole genome shotgun (WGS) entry which is preliminary data.</text>
</comment>
<keyword evidence="2" id="KW-1185">Reference proteome</keyword>
<reference evidence="1" key="1">
    <citation type="journal article" date="2014" name="Int. J. Syst. Evol. Microbiol.">
        <title>Complete genome sequence of Corynebacterium casei LMG S-19264T (=DSM 44701T), isolated from a smear-ripened cheese.</title>
        <authorList>
            <consortium name="US DOE Joint Genome Institute (JGI-PGF)"/>
            <person name="Walter F."/>
            <person name="Albersmeier A."/>
            <person name="Kalinowski J."/>
            <person name="Ruckert C."/>
        </authorList>
    </citation>
    <scope>NUCLEOTIDE SEQUENCE</scope>
    <source>
        <strain evidence="1">JCM 4956</strain>
    </source>
</reference>
<dbReference type="EMBL" id="BMWD01000024">
    <property type="protein sequence ID" value="GGX82668.1"/>
    <property type="molecule type" value="Genomic_DNA"/>
</dbReference>
<reference evidence="1" key="2">
    <citation type="submission" date="2020-09" db="EMBL/GenBank/DDBJ databases">
        <authorList>
            <person name="Sun Q."/>
            <person name="Ohkuma M."/>
        </authorList>
    </citation>
    <scope>NUCLEOTIDE SEQUENCE</scope>
    <source>
        <strain evidence="1">JCM 4956</strain>
    </source>
</reference>
<accession>A0A918NN89</accession>
<organism evidence="1 2">
    <name type="scientific">Streptomyces fructofermentans</name>
    <dbReference type="NCBI Taxonomy" id="152141"/>
    <lineage>
        <taxon>Bacteria</taxon>
        <taxon>Bacillati</taxon>
        <taxon>Actinomycetota</taxon>
        <taxon>Actinomycetes</taxon>
        <taxon>Kitasatosporales</taxon>
        <taxon>Streptomycetaceae</taxon>
        <taxon>Streptomyces</taxon>
    </lineage>
</organism>
<evidence type="ECO:0000313" key="2">
    <source>
        <dbReference type="Proteomes" id="UP000645555"/>
    </source>
</evidence>
<proteinExistence type="predicted"/>